<organism evidence="1 2">
    <name type="scientific">Aspergillus eucalypticola (strain CBS 122712 / IBT 29274)</name>
    <dbReference type="NCBI Taxonomy" id="1448314"/>
    <lineage>
        <taxon>Eukaryota</taxon>
        <taxon>Fungi</taxon>
        <taxon>Dikarya</taxon>
        <taxon>Ascomycota</taxon>
        <taxon>Pezizomycotina</taxon>
        <taxon>Eurotiomycetes</taxon>
        <taxon>Eurotiomycetidae</taxon>
        <taxon>Eurotiales</taxon>
        <taxon>Aspergillaceae</taxon>
        <taxon>Aspergillus</taxon>
        <taxon>Aspergillus subgen. Circumdati</taxon>
    </lineage>
</organism>
<comment type="caution">
    <text evidence="1">The sequence shown here is derived from an EMBL/GenBank/DDBJ whole genome shotgun (WGS) entry which is preliminary data.</text>
</comment>
<reference evidence="1" key="1">
    <citation type="submission" date="2016-12" db="EMBL/GenBank/DDBJ databases">
        <title>The genomes of Aspergillus section Nigri reveals drivers in fungal speciation.</title>
        <authorList>
            <consortium name="DOE Joint Genome Institute"/>
            <person name="Vesth T.C."/>
            <person name="Nybo J."/>
            <person name="Theobald S."/>
            <person name="Brandl J."/>
            <person name="Frisvad J.C."/>
            <person name="Nielsen K.F."/>
            <person name="Lyhne E.K."/>
            <person name="Kogle M.E."/>
            <person name="Kuo A."/>
            <person name="Riley R."/>
            <person name="Clum A."/>
            <person name="Nolan M."/>
            <person name="Lipzen A."/>
            <person name="Salamov A."/>
            <person name="Henrissat B."/>
            <person name="Wiebenga A."/>
            <person name="De vries R.P."/>
            <person name="Grigoriev I.V."/>
            <person name="Mortensen U.H."/>
            <person name="Andersen M.R."/>
            <person name="Baker S.E."/>
        </authorList>
    </citation>
    <scope>NUCLEOTIDE SEQUENCE</scope>
    <source>
        <strain evidence="1">CBS 122712</strain>
    </source>
</reference>
<gene>
    <name evidence="1" type="ORF">BO83DRAFT_171440</name>
</gene>
<dbReference type="OrthoDB" id="10513862at2759"/>
<accession>A0A317W6C2</accession>
<proteinExistence type="predicted"/>
<dbReference type="Proteomes" id="UP000246171">
    <property type="component" value="Unassembled WGS sequence"/>
</dbReference>
<evidence type="ECO:0000313" key="1">
    <source>
        <dbReference type="EMBL" id="PWY81191.1"/>
    </source>
</evidence>
<dbReference type="VEuPathDB" id="FungiDB:BO83DRAFT_171440"/>
<name>A0A317W6C2_ASPEC</name>
<dbReference type="EMBL" id="MSFU01000004">
    <property type="protein sequence ID" value="PWY81191.1"/>
    <property type="molecule type" value="Genomic_DNA"/>
</dbReference>
<dbReference type="AlphaFoldDB" id="A0A317W6C2"/>
<protein>
    <submittedName>
        <fullName evidence="1">Uncharacterized protein</fullName>
    </submittedName>
</protein>
<dbReference type="RefSeq" id="XP_025391614.1">
    <property type="nucleotide sequence ID" value="XM_025526396.1"/>
</dbReference>
<evidence type="ECO:0000313" key="2">
    <source>
        <dbReference type="Proteomes" id="UP000246171"/>
    </source>
</evidence>
<sequence>MGSFIHITWIRLPTITNAVLFGTNLILTKNWAPKRLNGNILLRSKHSLGSHIIHLIDFKTLHRQYISWIAKTLSRFVMFRLPLLSCETYPRRTRPANPTHNIDVF</sequence>
<keyword evidence="2" id="KW-1185">Reference proteome</keyword>
<dbReference type="GeneID" id="37048358"/>